<accession>A0A1G2RV60</accession>
<sequence>MGRARRNARKAKKPFLPNAKGNGKRKEVTVRVKKVCSSCGTTTTDAYCRVCDRPGTLQKVVPRKKNDGETRRARIR</sequence>
<protein>
    <submittedName>
        <fullName evidence="2">Uncharacterized protein</fullName>
    </submittedName>
</protein>
<feature type="region of interest" description="Disordered" evidence="1">
    <location>
        <begin position="1"/>
        <end position="26"/>
    </location>
</feature>
<dbReference type="Proteomes" id="UP000177853">
    <property type="component" value="Unassembled WGS sequence"/>
</dbReference>
<evidence type="ECO:0000313" key="2">
    <source>
        <dbReference type="EMBL" id="OHA76745.1"/>
    </source>
</evidence>
<evidence type="ECO:0000256" key="1">
    <source>
        <dbReference type="SAM" id="MobiDB-lite"/>
    </source>
</evidence>
<reference evidence="2 3" key="1">
    <citation type="journal article" date="2016" name="Nat. Commun.">
        <title>Thousands of microbial genomes shed light on interconnected biogeochemical processes in an aquifer system.</title>
        <authorList>
            <person name="Anantharaman K."/>
            <person name="Brown C.T."/>
            <person name="Hug L.A."/>
            <person name="Sharon I."/>
            <person name="Castelle C.J."/>
            <person name="Probst A.J."/>
            <person name="Thomas B.C."/>
            <person name="Singh A."/>
            <person name="Wilkins M.J."/>
            <person name="Karaoz U."/>
            <person name="Brodie E.L."/>
            <person name="Williams K.H."/>
            <person name="Hubbard S.S."/>
            <person name="Banfield J.F."/>
        </authorList>
    </citation>
    <scope>NUCLEOTIDE SEQUENCE [LARGE SCALE GENOMIC DNA]</scope>
</reference>
<dbReference type="AlphaFoldDB" id="A0A1G2RV60"/>
<name>A0A1G2RV60_9BACT</name>
<proteinExistence type="predicted"/>
<gene>
    <name evidence="2" type="ORF">A3H01_00505</name>
</gene>
<comment type="caution">
    <text evidence="2">The sequence shown here is derived from an EMBL/GenBank/DDBJ whole genome shotgun (WGS) entry which is preliminary data.</text>
</comment>
<dbReference type="EMBL" id="MHUM01000018">
    <property type="protein sequence ID" value="OHA76745.1"/>
    <property type="molecule type" value="Genomic_DNA"/>
</dbReference>
<organism evidence="2 3">
    <name type="scientific">Candidatus Wildermuthbacteria bacterium RIFCSPLOWO2_12_FULL_40_9</name>
    <dbReference type="NCBI Taxonomy" id="1802467"/>
    <lineage>
        <taxon>Bacteria</taxon>
        <taxon>Candidatus Wildermuthiibacteriota</taxon>
    </lineage>
</organism>
<evidence type="ECO:0000313" key="3">
    <source>
        <dbReference type="Proteomes" id="UP000177853"/>
    </source>
</evidence>
<feature type="compositionally biased region" description="Basic residues" evidence="1">
    <location>
        <begin position="1"/>
        <end position="13"/>
    </location>
</feature>